<comment type="caution">
    <text evidence="2">The sequence shown here is derived from an EMBL/GenBank/DDBJ whole genome shotgun (WGS) entry which is preliminary data.</text>
</comment>
<feature type="compositionally biased region" description="Basic and acidic residues" evidence="1">
    <location>
        <begin position="528"/>
        <end position="540"/>
    </location>
</feature>
<feature type="compositionally biased region" description="Basic and acidic residues" evidence="1">
    <location>
        <begin position="547"/>
        <end position="574"/>
    </location>
</feature>
<feature type="compositionally biased region" description="Basic and acidic residues" evidence="1">
    <location>
        <begin position="293"/>
        <end position="315"/>
    </location>
</feature>
<feature type="compositionally biased region" description="Basic and acidic residues" evidence="1">
    <location>
        <begin position="362"/>
        <end position="374"/>
    </location>
</feature>
<evidence type="ECO:0000313" key="2">
    <source>
        <dbReference type="EMBL" id="MPL88445.1"/>
    </source>
</evidence>
<name>A0A644VBG5_9ZZZZ</name>
<feature type="region of interest" description="Disordered" evidence="1">
    <location>
        <begin position="638"/>
        <end position="663"/>
    </location>
</feature>
<feature type="compositionally biased region" description="Basic and acidic residues" evidence="1">
    <location>
        <begin position="329"/>
        <end position="354"/>
    </location>
</feature>
<evidence type="ECO:0000256" key="1">
    <source>
        <dbReference type="SAM" id="MobiDB-lite"/>
    </source>
</evidence>
<feature type="compositionally biased region" description="Basic and acidic residues" evidence="1">
    <location>
        <begin position="649"/>
        <end position="658"/>
    </location>
</feature>
<feature type="region of interest" description="Disordered" evidence="1">
    <location>
        <begin position="293"/>
        <end position="374"/>
    </location>
</feature>
<accession>A0A644VBG5</accession>
<reference evidence="2" key="1">
    <citation type="submission" date="2019-08" db="EMBL/GenBank/DDBJ databases">
        <authorList>
            <person name="Kucharzyk K."/>
            <person name="Murdoch R.W."/>
            <person name="Higgins S."/>
            <person name="Loffler F."/>
        </authorList>
    </citation>
    <scope>NUCLEOTIDE SEQUENCE</scope>
</reference>
<protein>
    <submittedName>
        <fullName evidence="2">Uncharacterized protein</fullName>
    </submittedName>
</protein>
<dbReference type="EMBL" id="VSSQ01000257">
    <property type="protein sequence ID" value="MPL88445.1"/>
    <property type="molecule type" value="Genomic_DNA"/>
</dbReference>
<dbReference type="AlphaFoldDB" id="A0A644VBG5"/>
<organism evidence="2">
    <name type="scientific">bioreactor metagenome</name>
    <dbReference type="NCBI Taxonomy" id="1076179"/>
    <lineage>
        <taxon>unclassified sequences</taxon>
        <taxon>metagenomes</taxon>
        <taxon>ecological metagenomes</taxon>
    </lineage>
</organism>
<feature type="region of interest" description="Disordered" evidence="1">
    <location>
        <begin position="511"/>
        <end position="574"/>
    </location>
</feature>
<sequence>MLALVGRPDPLVGEVEQNRQQAEHEHGGEAHVLARHHLRFGRPHQEGRDVFRHLLYRRRGAVLVGDDVIRERRRHLDPAGREDVVLVEGVASFFLVRTGEAVQQGMDVFRPADAVEQLRDAGAVGAVEARAGLRHQAQVRAHAVAGPGREEVGVLARTLFLGVGVDHRVEFGRVVTHPLRVHLRATLVGERTDRHEFQAVAGRADLPVDLEAAAQLLLVEAAEGALEGEGEVLDAAGLARSHRTRAQHERGKGRDQKFFHDVRSLSLLGRSAVVVVEVFFDRRRHRRRFLDQAEQRQDHEEVGEPVGRADQRDVGVDPVGRHRAHPHQHHEVDREQPEPPFEHRTELTRTDLRGVKPGRQRHRDDRAEHRKHAEELRVDDAEGDPVHELHRPDVGGEGAQDRVERQEVPFRHDMRGGRERVRLDVVVGVAEVVRHEADDGEEDGDDQGQREQVLDHEIRPEGQGVLLRVFLRGATHFDARRVVVAGGVEGPDMDDHQPGDDEGQQVVQREEAVQRRVVDGRPAQQPGLDRRPDARDRAEEAGDDGGAPERHLAPGQHVAHEGGAHHQQVDDHADDPRHFARGLVRAVVEAAEDVDVDGEEEQRGAVRVHVADRIAAVHVAHDVLDRGEGQRDVGGVVHHQHHAGADLQHQAEGEHDAPDPPPVQVLRRRDHDRVIDQRHDGQTLVQPLLDARLGLVMVVRNSSHVPVPLPLAELDRCVVGEGRDRNVQVARRGALADAAGRIVMRAVARAEPAAEIAGVAERHAAEVSAHAHHHQPFAGVLAREGRQGAVLVRGVGAGLVGVLGRGVGQRRDVDRTGEINVFLGAAADEHRLAAPFHRELGAGFDARDIDVDRGHGLHVGRGVHLVDQRPDGHAGHHRAGSGGGIVEEIPPGACVFCVGHEIFSLPGPGIRPMRLAGPHVTCRRTCVSFSNHDVVSPANILVPVGRNAAGYPVLPGFRDVPWRRAGGPRRRAGSVGGEHVAEAPHRLQVARFARVGFDLAPQPGDLHVDRAVARAFLGCGRAVAAELVDQVGAADHFAGAGGKDPHQGHLGRGQPHRAVALPQLAAVLVIAQRAERQVFRPGLHRGGHATQDRVDPQQQLLWLERLRQIVVGAGLEPLDPFACLAAGGEQQDRCRHPARAQIAGQAQPVLARHHHVEHDHVELEPGQQAPRMRRIARRSDKKAVADQELLQKAADPFVIVDDQQVGSLRGARHQLSSFSI</sequence>
<proteinExistence type="predicted"/>
<gene>
    <name evidence="2" type="ORF">SDC9_34468</name>
</gene>